<reference evidence="3" key="1">
    <citation type="journal article" date="2017" name="Nat. Commun.">
        <title>The North American bullfrog draft genome provides insight into hormonal regulation of long noncoding RNA.</title>
        <authorList>
            <person name="Hammond S.A."/>
            <person name="Warren R.L."/>
            <person name="Vandervalk B.P."/>
            <person name="Kucuk E."/>
            <person name="Khan H."/>
            <person name="Gibb E.A."/>
            <person name="Pandoh P."/>
            <person name="Kirk H."/>
            <person name="Zhao Y."/>
            <person name="Jones M."/>
            <person name="Mungall A.J."/>
            <person name="Coope R."/>
            <person name="Pleasance S."/>
            <person name="Moore R.A."/>
            <person name="Holt R.A."/>
            <person name="Round J.M."/>
            <person name="Ohora S."/>
            <person name="Walle B.V."/>
            <person name="Veldhoen N."/>
            <person name="Helbing C.C."/>
            <person name="Birol I."/>
        </authorList>
    </citation>
    <scope>NUCLEOTIDE SEQUENCE [LARGE SCALE GENOMIC DNA]</scope>
</reference>
<gene>
    <name evidence="2" type="ORF">AB205_0092940</name>
</gene>
<proteinExistence type="predicted"/>
<protein>
    <submittedName>
        <fullName evidence="2">Uncharacterized protein</fullName>
    </submittedName>
</protein>
<dbReference type="OrthoDB" id="10616455at2759"/>
<dbReference type="AlphaFoldDB" id="A0A2G9SJL0"/>
<name>A0A2G9SJL0_AQUCT</name>
<evidence type="ECO:0000256" key="1">
    <source>
        <dbReference type="SAM" id="MobiDB-lite"/>
    </source>
</evidence>
<keyword evidence="3" id="KW-1185">Reference proteome</keyword>
<sequence length="241" mass="26656">MTFLKEESNLKLIAAVMNFRQNSLKKWNGSPPVHYQTFGSGMNNKGNPEPKIRKKWCRGPPKIHTRPFMSGMDFKGNPAPKFYKNGVGVPPKSIPDPYPSTQPGRPQKKRGGERSSPLLNHTRPLALNTGRVLGGPPKAPCPHVDGDKGLIPPTLAWWLWESGGGGLIGIWKFPLTRGPPDPGPRYVNGYGVHCTPTRSPKKVSKSKNHKRQFLTSPLFKKKKSVPLCPSFFNHGTNGPKK</sequence>
<evidence type="ECO:0000313" key="2">
    <source>
        <dbReference type="EMBL" id="PIO40340.1"/>
    </source>
</evidence>
<dbReference type="EMBL" id="KV923464">
    <property type="protein sequence ID" value="PIO40340.1"/>
    <property type="molecule type" value="Genomic_DNA"/>
</dbReference>
<accession>A0A2G9SJL0</accession>
<evidence type="ECO:0000313" key="3">
    <source>
        <dbReference type="Proteomes" id="UP000228934"/>
    </source>
</evidence>
<feature type="region of interest" description="Disordered" evidence="1">
    <location>
        <begin position="38"/>
        <end position="60"/>
    </location>
</feature>
<dbReference type="Proteomes" id="UP000228934">
    <property type="component" value="Unassembled WGS sequence"/>
</dbReference>
<feature type="region of interest" description="Disordered" evidence="1">
    <location>
        <begin position="81"/>
        <end position="121"/>
    </location>
</feature>
<organism evidence="2 3">
    <name type="scientific">Aquarana catesbeiana</name>
    <name type="common">American bullfrog</name>
    <name type="synonym">Rana catesbeiana</name>
    <dbReference type="NCBI Taxonomy" id="8400"/>
    <lineage>
        <taxon>Eukaryota</taxon>
        <taxon>Metazoa</taxon>
        <taxon>Chordata</taxon>
        <taxon>Craniata</taxon>
        <taxon>Vertebrata</taxon>
        <taxon>Euteleostomi</taxon>
        <taxon>Amphibia</taxon>
        <taxon>Batrachia</taxon>
        <taxon>Anura</taxon>
        <taxon>Neobatrachia</taxon>
        <taxon>Ranoidea</taxon>
        <taxon>Ranidae</taxon>
        <taxon>Aquarana</taxon>
    </lineage>
</organism>